<keyword evidence="8" id="KW-1036">Host cytoplasmic vesicle</keyword>
<evidence type="ECO:0000256" key="4">
    <source>
        <dbReference type="ARBA" id="ARBA00006064"/>
    </source>
</evidence>
<dbReference type="GO" id="GO:0019029">
    <property type="term" value="C:helical viral capsid"/>
    <property type="evidence" value="ECO:0007669"/>
    <property type="project" value="UniProtKB-KW"/>
</dbReference>
<evidence type="ECO:0000256" key="20">
    <source>
        <dbReference type="ARBA" id="ARBA00022806"/>
    </source>
</evidence>
<feature type="domain" description="RdRp catalytic" evidence="36">
    <location>
        <begin position="2428"/>
        <end position="2551"/>
    </location>
</feature>
<dbReference type="InterPro" id="IPR001205">
    <property type="entry name" value="RNA-dir_pol_C"/>
</dbReference>
<dbReference type="SMART" id="SM00490">
    <property type="entry name" value="HELICc"/>
    <property type="match status" value="1"/>
</dbReference>
<comment type="function">
    <text evidence="26">Has RNA-binding and proteolytic activities.</text>
</comment>
<dbReference type="GO" id="GO:0004197">
    <property type="term" value="F:cysteine-type endopeptidase activity"/>
    <property type="evidence" value="ECO:0007669"/>
    <property type="project" value="InterPro"/>
</dbReference>
<evidence type="ECO:0000256" key="23">
    <source>
        <dbReference type="ARBA" id="ARBA00022844"/>
    </source>
</evidence>
<evidence type="ECO:0000256" key="18">
    <source>
        <dbReference type="ARBA" id="ARBA00022741"/>
    </source>
</evidence>
<dbReference type="InterPro" id="IPR042308">
    <property type="entry name" value="HC_PRO_CPD_sf"/>
</dbReference>
<feature type="region of interest" description="Disordered" evidence="34">
    <location>
        <begin position="3006"/>
        <end position="3035"/>
    </location>
</feature>
<dbReference type="InterPro" id="IPR002540">
    <property type="entry name" value="Pept_S30_P1_potyvir"/>
</dbReference>
<keyword evidence="35" id="KW-0472">Membrane</keyword>
<dbReference type="PROSITE" id="PS51192">
    <property type="entry name" value="HELICASE_ATP_BIND_1"/>
    <property type="match status" value="1"/>
</dbReference>
<proteinExistence type="inferred from homology"/>
<sequence length="3035" mass="343526">MATANCLLGDFGRQGVVANDPYVQCRARTLIFLSTEEEVDVVVNHHGPGSIFWSKEGILTQTAKNLYKATAYGLGYDLAANVFVCGKCRSSCTQYRYFIEDHFACDKLVEKNCAYIKDDKYVKVVEAFPIMPSYATPGQETRIIQWMNKTSQCLADHCIQRTREITFTNSKTQEEETRVKDCSLEVFYDDFDEAHAVIEHAHRKNPVHEYKEKQLRMTSNNIAALVDQVTRMMHSKGKTVEIVGSKGHKKFAKIPLKHTMGYPKRDWDATKDIPEDFRGFITTYSGVIQYTRKVQDHEVTLGWSGVLLSEMDVPDGYQEDCVDGLFIVMGRCAHGRIQNALKPKCTHGLRWYGDQAVNKVIPKYHDVCNNNCASYLEALPRKVSRVWQSMFDIHNLRCDQCRTEWKMRTASEHLQLLQKSVEHYMQTYPDSDVTLFKAFLQALGPDEEVEARQLKPNNTLQLVDVWRTMKNTINIPNRIIYMGMFTDNYGNFDFFPNTSMPELFAMHMQPVQHKMLEDGTIETNFRFVDLEGKIQTSIESLYPTFDSTYWNEQARRVHRIQPLADCSMEINGESKPICHWEGNVPLYNPIIRATPGQLPFGVTTHLLSVNDRSGRFHYVPKNGYCYMYIFACAMIFCGNSNRSTVDAFVRQVCEDLGPWPTFGDVLRQLDWMATFYGCYDALVPVILVDHTRKTMHVPTPYGIKQSGMHTIRVNTVLELITLDTMASGAMKDYKIGGFQETVLSIQACVKSRKEFVRKINKDAEWLVDMFINPSTLFVLGGLIEVHQVILADVENSFDKSAALLNLRQIALKLGPHLESKQRVRQYMELMIQHRASVEAIIPSQHMKAEMMQYIDALQRSILEEQVIIEMDRVGGKEKMLVEQDLSHAECAYNEFFNSIGYLNFHGTVLRLTYSGPGRKVGEVLESLRDNWLTRYLRGPKQPRDYKGSSLRIWRKVTHLCGNAYRWVFYNMAANVLQVILIGLSTVFGAYLLKKILKMLQWEKEQESTELVEYQGKREEAWITRVMAVLYIIASLFSVDFSSALYSNLVKFRTIFDILKFNCEYQSGIFESLKNQLGNIPAFHEVHLYDHEATQVAVPPAILTFERWFETRITSGQQGYAPLDGSHVSLTMTKDTVGEIATQVQTHKAKEFLIIGHVGCGKSTAFPATLSRNGRVMICEPTRVLVTNLQDSMLATRNLSISAMMRNHRVMTASNITVTTYGYALHYLYNNSHNLSEYDYILFDEVHQTSAEMLVFYNWLKSTTWEGKLIKLTATNNTVNGDMQTQQALDVKTWPVMDHRTFMQEQGRGTAHDASTLGDVIIVFLTSFREIDESADILSKNSKIGVIKADSRHLRNKVSLMDDVEALRAEKKYILATNILQNGVNLHADVVVDFGFKIVPAIDSDNRMITVKRQLINKSDRIQRLGRVGRMKMGYARKIGNEIDASFALDEVTATEAALLAFGLGVAPVLQNVDQHTFGKITAEQVRTAARFEMQLSYMVWMINRDGTMATRLYEQFKSLLLTPGNTSLAPYYETLVDTHRFRTIGQYATLGYMRTDEKHHLVLPFHHNDVSVEFAERIGEAYMASQVPTSIKLRVPAVNHREVAMKMSANPEDVGTILYMVEQALISEKTKLENLTQAFQQQQSTYCSVLIPNFNVAGRLTQAMDRIRKNVSVLQHQKTALEKAAVTYDYTKLVELLDENPSIASHVSYQAGPAKFIDEFILEKRDYGWLPYLAVGTACAIAGTTLVMMYYRRMKRSVKFEGKAARNRSAKRQSARDQKMERGNEYTYYDAGDTLYNGVQENMNHAPDWTDRIKKKTHAYAMQFGREVPKTETQRSSQYWHFYGFDPKMYDSVEFKDIAANFSVHQDAKAMDLQKAFTEMVENRWDDEDFFDEKIPKRVLAIFRKGDKVREVALAPHKPNQVNKRGLPVGHADHRGEWRQTQPSFEKEVSYENKSTFEGARSLDHIHQNQVILVEDNQQLNGLIVGNILLAPYHFTRGMRNREEKETRMLTQFGTYNLGKLTNKHVTKFTMMDLVALTLPPTFQARRKLKCFRPPREGERAMLVTMQYEKAGWVAKQSAETTITPFGDRHDGLWKHRISTGPGDCGSAIVAVADLKVVGFHNLGGKGENYFTPITIEVMDFLAEKSVTPLVPWKFSDEQVDLCGLIAANGADKYPFTKTISDLVSWQSLQMTKYCGENFKAIAYAPNRMSKRHVITGKRPEFIKFLDSHPKWNAMVTPFLNEFQPSVLTHEAYYKDVLKYNKDIIVGGTDEVCFAKAVVATIGILEIAGFSKGQFQPIFDGCKIFNDLNLDAAMGALYSGKKSAYFDGATSDEINEFFELSAAKLLSNGHGVWSGLLKAELRPKAKVVANKTRTFTSAPIDILMGAKAVVDEFNKFFYTKHLRGPWTVGINKFNGGWDLLAKNLMVHEWFIDADGSQFDSSITPLLMNAILNIRQYFMAEDDEAEQMLANLYTQIINTCILIEDGTIVQKFRGNNSGQPSTVVDNTMCLIIAMEYCRMRVEKDHGHRMRILYVCNGDDLLINADTKDKDFIQQYFADYMRELELNYSFDEAYRSIEEVEYMSHTFMKRNSMYIPKLKRERIVAILEWQRSKEPKAIQSAIIAAYVEAFGYDEFTEMIEELAQEVSAVWPDFKLPSRQEVEDLYLTGTRTDLGEEIKECGEQYCVYESSEAATDAVLAAANAGTGSASSSGSTQSSQSASTASGSGSSPSGSGSGAAGGSSSGSAQTQSNNVSVMAGLDTGGAKTGQGSGSKGTGGSFTSNPVRTGGRATDVQDQTPGLVFPAPKITTKAIYMPKTVRDKIKPEMINNMIKYQPRAELIDNRYATTEQLNTWIKEASEGLDVTEDVFINTLLPGWVYHCIINTTSPENRALGTWRVVNNAGKDNEQQLEFKIEPMYKAAKPSLRAIMRHFGEGARVMIEESVRIGKPIIPRGFDKAGVLSINNIVAACDFIMRGADDTPNFVQVQNSVAVNRLRGIQNKLFAQARLSAGTNEDNSRHDADDVRENTHSFNGVNALA</sequence>
<feature type="compositionally biased region" description="Gly residues" evidence="34">
    <location>
        <begin position="2758"/>
        <end position="2775"/>
    </location>
</feature>
<dbReference type="SUPFAM" id="SSF50494">
    <property type="entry name" value="Trypsin-like serine proteases"/>
    <property type="match status" value="1"/>
</dbReference>
<evidence type="ECO:0000256" key="13">
    <source>
        <dbReference type="ARBA" id="ARBA00022581"/>
    </source>
</evidence>
<evidence type="ECO:0000259" key="36">
    <source>
        <dbReference type="PROSITE" id="PS50507"/>
    </source>
</evidence>
<evidence type="ECO:0000256" key="16">
    <source>
        <dbReference type="ARBA" id="ARBA00022679"/>
    </source>
</evidence>
<evidence type="ECO:0000256" key="26">
    <source>
        <dbReference type="ARBA" id="ARBA00029399"/>
    </source>
</evidence>
<dbReference type="InterPro" id="IPR027417">
    <property type="entry name" value="P-loop_NTPase"/>
</dbReference>
<evidence type="ECO:0000256" key="12">
    <source>
        <dbReference type="ARBA" id="ARBA00022561"/>
    </source>
</evidence>
<keyword evidence="9" id="KW-1139">Helical capsid protein</keyword>
<dbReference type="PROSITE" id="PS51194">
    <property type="entry name" value="HELICASE_CTER"/>
    <property type="match status" value="1"/>
</dbReference>
<evidence type="ECO:0000256" key="30">
    <source>
        <dbReference type="ARBA" id="ARBA00034080"/>
    </source>
</evidence>
<evidence type="ECO:0000259" key="37">
    <source>
        <dbReference type="PROSITE" id="PS51192"/>
    </source>
</evidence>
<dbReference type="InterPro" id="IPR001592">
    <property type="entry name" value="Poty_coat"/>
</dbReference>
<evidence type="ECO:0000256" key="31">
    <source>
        <dbReference type="ARBA" id="ARBA00034108"/>
    </source>
</evidence>
<dbReference type="Pfam" id="PF00271">
    <property type="entry name" value="Helicase_C"/>
    <property type="match status" value="1"/>
</dbReference>
<dbReference type="Pfam" id="PF00270">
    <property type="entry name" value="DEAD"/>
    <property type="match status" value="1"/>
</dbReference>
<keyword evidence="18" id="KW-0547">Nucleotide-binding</keyword>
<keyword evidence="22" id="KW-0067">ATP-binding</keyword>
<feature type="active site" description="For helper component proteinase activity" evidence="33">
    <location>
        <position position="696"/>
    </location>
</feature>
<dbReference type="Pfam" id="PF00863">
    <property type="entry name" value="Peptidase_C4"/>
    <property type="match status" value="1"/>
</dbReference>
<comment type="function">
    <text evidence="30">Indispensable for virus replication.</text>
</comment>
<feature type="compositionally biased region" description="Gly residues" evidence="34">
    <location>
        <begin position="2731"/>
        <end position="2740"/>
    </location>
</feature>
<evidence type="ECO:0000256" key="21">
    <source>
        <dbReference type="ARBA" id="ARBA00022807"/>
    </source>
</evidence>
<evidence type="ECO:0000259" key="40">
    <source>
        <dbReference type="PROSITE" id="PS51744"/>
    </source>
</evidence>
<dbReference type="GO" id="GO:0005524">
    <property type="term" value="F:ATP binding"/>
    <property type="evidence" value="ECO:0007669"/>
    <property type="project" value="UniProtKB-KW"/>
</dbReference>
<evidence type="ECO:0000256" key="32">
    <source>
        <dbReference type="ARBA" id="ARBA00045403"/>
    </source>
</evidence>
<evidence type="ECO:0000256" key="6">
    <source>
        <dbReference type="ARBA" id="ARBA00022463"/>
    </source>
</evidence>
<comment type="function">
    <text evidence="32">Mediates the cap-independent, EIF4E-dependent translation of viral genomic RNAs. Binds to the cap-binding site of host EIF4E and thus interferes with the host EIF4E-dependent mRNA export and translation. VPg-RNA directly binds EIF4E and is a template for transcription. Also forms trimeric complexes with EIF4E-EIF4G, which are templates for translation.</text>
</comment>
<dbReference type="GO" id="GO:0039694">
    <property type="term" value="P:viral RNA genome replication"/>
    <property type="evidence" value="ECO:0007669"/>
    <property type="project" value="InterPro"/>
</dbReference>
<dbReference type="GO" id="GO:0044161">
    <property type="term" value="C:host cell cytoplasmic vesicle"/>
    <property type="evidence" value="ECO:0007669"/>
    <property type="project" value="UniProtKB-SubCell"/>
</dbReference>
<dbReference type="Gene3D" id="2.40.10.10">
    <property type="entry name" value="Trypsin-like serine proteases"/>
    <property type="match status" value="1"/>
</dbReference>
<evidence type="ECO:0000256" key="24">
    <source>
        <dbReference type="ARBA" id="ARBA00022953"/>
    </source>
</evidence>
<evidence type="ECO:0000256" key="27">
    <source>
        <dbReference type="ARBA" id="ARBA00029404"/>
    </source>
</evidence>
<dbReference type="GO" id="GO:0005198">
    <property type="term" value="F:structural molecule activity"/>
    <property type="evidence" value="ECO:0007669"/>
    <property type="project" value="InterPro"/>
</dbReference>
<keyword evidence="6" id="KW-0941">Suppressor of RNA silencing</keyword>
<comment type="function">
    <text evidence="28">Involved in aphid transmission, cell-to-cell and systemis movement, encapsidation of the viral RNA and in the regulation of viral RNA amplification.</text>
</comment>
<keyword evidence="35" id="KW-0812">Transmembrane</keyword>
<dbReference type="InterPro" id="IPR014001">
    <property type="entry name" value="Helicase_ATP-bd"/>
</dbReference>
<dbReference type="Gene3D" id="3.30.70.270">
    <property type="match status" value="1"/>
</dbReference>
<evidence type="ECO:0000256" key="10">
    <source>
        <dbReference type="ARBA" id="ARBA00022520"/>
    </source>
</evidence>
<comment type="catalytic activity">
    <reaction evidence="2">
        <text>Hydrolyzes a Gly-|-Gly bond at its own C-terminus, commonly in the sequence -Tyr-Xaa-Val-Gly-|-Gly, in the processing of the potyviral polyprotein.</text>
        <dbReference type="EC" id="3.4.22.45"/>
    </reaction>
</comment>
<dbReference type="GO" id="GO:0004386">
    <property type="term" value="F:helicase activity"/>
    <property type="evidence" value="ECO:0007669"/>
    <property type="project" value="UniProtKB-KW"/>
</dbReference>
<comment type="function">
    <text evidence="29">Has helicase activity. It may be involved in replication.</text>
</comment>
<comment type="catalytic activity">
    <reaction evidence="1">
        <text>Hydrolyzes glutaminyl bonds, and activity is further restricted by preferences for the amino acids in P6 - P1' that vary with the species of potyvirus, e.g. Glu-Xaa-Xaa-Tyr-Xaa-Gln-|-(Ser or Gly) for the enzyme from tobacco etch virus. The natural substrate is the viral polyprotein, but other proteins and oligopeptides containing the appropriate consensus sequence are also cleaved.</text>
        <dbReference type="EC" id="3.4.22.44"/>
    </reaction>
</comment>
<dbReference type="PROSITE" id="PS51744">
    <property type="entry name" value="HC_PRO_CPD"/>
    <property type="match status" value="1"/>
</dbReference>
<dbReference type="Pfam" id="PF00851">
    <property type="entry name" value="Peptidase_C6"/>
    <property type="match status" value="1"/>
</dbReference>
<dbReference type="SUPFAM" id="SSF52540">
    <property type="entry name" value="P-loop containing nucleoside triphosphate hydrolases"/>
    <property type="match status" value="1"/>
</dbReference>
<dbReference type="InterPro" id="IPR009003">
    <property type="entry name" value="Peptidase_S1_PA"/>
</dbReference>
<keyword evidence="19" id="KW-0378">Hydrolase</keyword>
<dbReference type="GO" id="GO:0003723">
    <property type="term" value="F:RNA binding"/>
    <property type="evidence" value="ECO:0007669"/>
    <property type="project" value="InterPro"/>
</dbReference>
<dbReference type="Gene3D" id="3.40.50.300">
    <property type="entry name" value="P-loop containing nucleotide triphosphate hydrolases"/>
    <property type="match status" value="2"/>
</dbReference>
<evidence type="ECO:0000256" key="11">
    <source>
        <dbReference type="ARBA" id="ARBA00022553"/>
    </source>
</evidence>
<keyword evidence="23" id="KW-0946">Virion</keyword>
<evidence type="ECO:0000256" key="22">
    <source>
        <dbReference type="ARBA" id="ARBA00022840"/>
    </source>
</evidence>
<dbReference type="GO" id="GO:0006508">
    <property type="term" value="P:proteolysis"/>
    <property type="evidence" value="ECO:0007669"/>
    <property type="project" value="UniProtKB-KW"/>
</dbReference>
<dbReference type="InterPro" id="IPR043502">
    <property type="entry name" value="DNA/RNA_pol_sf"/>
</dbReference>
<evidence type="ECO:0000256" key="34">
    <source>
        <dbReference type="SAM" id="MobiDB-lite"/>
    </source>
</evidence>
<keyword evidence="14" id="KW-1090">Inhibition of host innate immune response by virus</keyword>
<keyword evidence="11" id="KW-0597">Phosphoprotein</keyword>
<evidence type="ECO:0000256" key="19">
    <source>
        <dbReference type="ARBA" id="ARBA00022801"/>
    </source>
</evidence>
<feature type="region of interest" description="Disordered" evidence="34">
    <location>
        <begin position="2702"/>
        <end position="2799"/>
    </location>
</feature>
<accession>A0A7T8CZY7</accession>
<evidence type="ECO:0000256" key="9">
    <source>
        <dbReference type="ARBA" id="ARBA00022497"/>
    </source>
</evidence>
<evidence type="ECO:0000256" key="5">
    <source>
        <dbReference type="ARBA" id="ARBA00020107"/>
    </source>
</evidence>
<dbReference type="InterPro" id="IPR013648">
    <property type="entry name" value="PP_Potyviridae"/>
</dbReference>
<dbReference type="SUPFAM" id="SSF56672">
    <property type="entry name" value="DNA/RNA polymerases"/>
    <property type="match status" value="1"/>
</dbReference>
<feature type="domain" description="Peptidase S30" evidence="41">
    <location>
        <begin position="216"/>
        <end position="352"/>
    </location>
</feature>
<evidence type="ECO:0000259" key="41">
    <source>
        <dbReference type="PROSITE" id="PS51871"/>
    </source>
</evidence>
<feature type="compositionally biased region" description="Basic and acidic residues" evidence="34">
    <location>
        <begin position="3012"/>
        <end position="3025"/>
    </location>
</feature>
<dbReference type="GO" id="GO:0052170">
    <property type="term" value="P:symbiont-mediated suppression of host innate immune response"/>
    <property type="evidence" value="ECO:0007669"/>
    <property type="project" value="UniProtKB-KW"/>
</dbReference>
<feature type="transmembrane region" description="Helical" evidence="35">
    <location>
        <begin position="1025"/>
        <end position="1045"/>
    </location>
</feature>
<evidence type="ECO:0000256" key="25">
    <source>
        <dbReference type="ARBA" id="ARBA00023280"/>
    </source>
</evidence>
<dbReference type="InterPro" id="IPR011545">
    <property type="entry name" value="DEAD/DEAH_box_helicase_dom"/>
</dbReference>
<dbReference type="Pfam" id="PF13611">
    <property type="entry name" value="Peptidase_S76"/>
    <property type="match status" value="1"/>
</dbReference>
<feature type="compositionally biased region" description="Polar residues" evidence="34">
    <location>
        <begin position="3026"/>
        <end position="3035"/>
    </location>
</feature>
<dbReference type="Pfam" id="PF00680">
    <property type="entry name" value="RdRP_1"/>
    <property type="match status" value="1"/>
</dbReference>
<feature type="transmembrane region" description="Helical" evidence="35">
    <location>
        <begin position="966"/>
        <end position="992"/>
    </location>
</feature>
<dbReference type="GO" id="GO:0006351">
    <property type="term" value="P:DNA-templated transcription"/>
    <property type="evidence" value="ECO:0007669"/>
    <property type="project" value="InterPro"/>
</dbReference>
<evidence type="ECO:0000256" key="28">
    <source>
        <dbReference type="ARBA" id="ARBA00029405"/>
    </source>
</evidence>
<dbReference type="PANTHER" id="PTHR18934">
    <property type="entry name" value="ATP-DEPENDENT RNA HELICASE"/>
    <property type="match status" value="1"/>
</dbReference>
<dbReference type="PANTHER" id="PTHR18934:SF91">
    <property type="entry name" value="PRE-MRNA-SPLICING FACTOR ATP-DEPENDENT RNA HELICASE PRP16"/>
    <property type="match status" value="1"/>
</dbReference>
<evidence type="ECO:0000256" key="35">
    <source>
        <dbReference type="SAM" id="Phobius"/>
    </source>
</evidence>
<dbReference type="PROSITE" id="PS51871">
    <property type="entry name" value="PV_P1_PRO"/>
    <property type="match status" value="1"/>
</dbReference>
<evidence type="ECO:0000259" key="38">
    <source>
        <dbReference type="PROSITE" id="PS51194"/>
    </source>
</evidence>
<evidence type="ECO:0000256" key="1">
    <source>
        <dbReference type="ARBA" id="ARBA00000785"/>
    </source>
</evidence>
<dbReference type="PROSITE" id="PS51436">
    <property type="entry name" value="POTYVIRUS_NIA_PRO"/>
    <property type="match status" value="1"/>
</dbReference>
<dbReference type="InterPro" id="IPR007094">
    <property type="entry name" value="RNA-dir_pol_PSvirus"/>
</dbReference>
<evidence type="ECO:0000256" key="15">
    <source>
        <dbReference type="ARBA" id="ARBA00022670"/>
    </source>
</evidence>
<keyword evidence="21" id="KW-0788">Thiol protease</keyword>
<keyword evidence="25" id="KW-0899">Viral immunoevasion</keyword>
<dbReference type="PRINTS" id="PR00966">
    <property type="entry name" value="NIAPOTYPTASE"/>
</dbReference>
<feature type="active site" description="For helper component proteinase activity" evidence="33">
    <location>
        <position position="625"/>
    </location>
</feature>
<dbReference type="SMART" id="SM00487">
    <property type="entry name" value="DEXDc"/>
    <property type="match status" value="1"/>
</dbReference>
<keyword evidence="17" id="KW-0548">Nucleotidyltransferase</keyword>
<evidence type="ECO:0000256" key="33">
    <source>
        <dbReference type="PROSITE-ProRule" id="PRU01080"/>
    </source>
</evidence>
<feature type="domain" description="Peptidase C6" evidence="40">
    <location>
        <begin position="617"/>
        <end position="736"/>
    </location>
</feature>
<keyword evidence="15" id="KW-0645">Protease</keyword>
<evidence type="ECO:0000256" key="17">
    <source>
        <dbReference type="ARBA" id="ARBA00022695"/>
    </source>
</evidence>
<organism evidence="42">
    <name type="scientific">Wheat streak mosaic virus</name>
    <dbReference type="NCBI Taxonomy" id="31741"/>
    <lineage>
        <taxon>Viruses</taxon>
        <taxon>Riboviria</taxon>
        <taxon>Orthornavirae</taxon>
        <taxon>Pisuviricota</taxon>
        <taxon>Stelpaviricetes</taxon>
        <taxon>Patatavirales</taxon>
        <taxon>Potyviridae</taxon>
        <taxon>Tritimovirus</taxon>
        <taxon>Tritimovirus tritici</taxon>
    </lineage>
</organism>
<dbReference type="InterPro" id="IPR001730">
    <property type="entry name" value="Potyv_NIa-pro_dom"/>
</dbReference>
<dbReference type="Pfam" id="PF00767">
    <property type="entry name" value="Poty_coat"/>
    <property type="match status" value="1"/>
</dbReference>
<keyword evidence="35" id="KW-1133">Transmembrane helix</keyword>
<keyword evidence="20" id="KW-0347">Helicase</keyword>
<evidence type="ECO:0000256" key="8">
    <source>
        <dbReference type="ARBA" id="ARBA00022488"/>
    </source>
</evidence>
<keyword evidence="10" id="KW-0191">Covalent protein-RNA linkage</keyword>
<dbReference type="CDD" id="cd23175">
    <property type="entry name" value="ps-ssRNAv_Potyviridae_RdRp"/>
    <property type="match status" value="1"/>
</dbReference>
<evidence type="ECO:0000256" key="7">
    <source>
        <dbReference type="ARBA" id="ARBA00022484"/>
    </source>
</evidence>
<dbReference type="InterPro" id="IPR025910">
    <property type="entry name" value="P1_Ser_Pept_dom"/>
</dbReference>
<dbReference type="InterPro" id="IPR031159">
    <property type="entry name" value="HC_PRO_CPD_dom"/>
</dbReference>
<comment type="function">
    <text evidence="27">An RNA-dependent RNA polymerase that plays an essential role in the virus replication.</text>
</comment>
<dbReference type="EMBL" id="MT762110">
    <property type="protein sequence ID" value="QQO58777.1"/>
    <property type="molecule type" value="Genomic_RNA"/>
</dbReference>
<comment type="subcellular location">
    <subcellularLocation>
        <location evidence="31">Host cytoplasmic vesicle</location>
    </subcellularLocation>
    <subcellularLocation>
        <location evidence="3">Virion</location>
    </subcellularLocation>
</comment>
<feature type="domain" description="Helicase C-terminal" evidence="38">
    <location>
        <begin position="1294"/>
        <end position="1473"/>
    </location>
</feature>
<dbReference type="Pfam" id="PF08440">
    <property type="entry name" value="Poty_PP"/>
    <property type="match status" value="1"/>
</dbReference>
<evidence type="ECO:0000259" key="39">
    <source>
        <dbReference type="PROSITE" id="PS51436"/>
    </source>
</evidence>
<evidence type="ECO:0000256" key="29">
    <source>
        <dbReference type="ARBA" id="ARBA00029422"/>
    </source>
</evidence>
<keyword evidence="16" id="KW-0808">Transferase</keyword>
<evidence type="ECO:0000256" key="2">
    <source>
        <dbReference type="ARBA" id="ARBA00001848"/>
    </source>
</evidence>
<name>A0A7T8CZY7_9POTY</name>
<reference evidence="42" key="1">
    <citation type="submission" date="2020-07" db="EMBL/GenBank/DDBJ databases">
        <authorList>
            <person name="Stenglein M."/>
            <person name="Albrecht T."/>
            <person name="Nachappa P."/>
        </authorList>
    </citation>
    <scope>NUCLEOTIDE SEQUENCE</scope>
    <source>
        <strain evidence="42">COKCar</strain>
    </source>
</reference>
<keyword evidence="13" id="KW-0945">Host-virus interaction</keyword>
<keyword evidence="24" id="KW-0693">Viral RNA replication</keyword>
<keyword evidence="12" id="KW-0167">Capsid protein</keyword>
<dbReference type="InterPro" id="IPR001650">
    <property type="entry name" value="Helicase_C-like"/>
</dbReference>
<feature type="compositionally biased region" description="Low complexity" evidence="34">
    <location>
        <begin position="2702"/>
        <end position="2730"/>
    </location>
</feature>
<evidence type="ECO:0000256" key="14">
    <source>
        <dbReference type="ARBA" id="ARBA00022632"/>
    </source>
</evidence>
<dbReference type="GO" id="GO:0003968">
    <property type="term" value="F:RNA-directed RNA polymerase activity"/>
    <property type="evidence" value="ECO:0007669"/>
    <property type="project" value="UniProtKB-KW"/>
</dbReference>
<evidence type="ECO:0000256" key="3">
    <source>
        <dbReference type="ARBA" id="ARBA00004328"/>
    </source>
</evidence>
<dbReference type="GO" id="GO:0016818">
    <property type="term" value="F:hydrolase activity, acting on acid anhydrides, in phosphorus-containing anhydrides"/>
    <property type="evidence" value="ECO:0007669"/>
    <property type="project" value="InterPro"/>
</dbReference>
<dbReference type="InterPro" id="IPR001456">
    <property type="entry name" value="HC-pro"/>
</dbReference>
<dbReference type="InterPro" id="IPR043128">
    <property type="entry name" value="Rev_trsase/Diguanyl_cyclase"/>
</dbReference>
<dbReference type="PROSITE" id="PS50507">
    <property type="entry name" value="RDRP_SSRNA_POS"/>
    <property type="match status" value="1"/>
</dbReference>
<dbReference type="InterPro" id="IPR043504">
    <property type="entry name" value="Peptidase_S1_PA_chymotrypsin"/>
</dbReference>
<dbReference type="Gene3D" id="3.90.70.150">
    <property type="entry name" value="Helper component proteinase"/>
    <property type="match status" value="1"/>
</dbReference>
<comment type="similarity">
    <text evidence="4">Belongs to the potyviridae genome polyprotein family.</text>
</comment>
<keyword evidence="7" id="KW-0696">RNA-directed RNA polymerase</keyword>
<evidence type="ECO:0000313" key="42">
    <source>
        <dbReference type="EMBL" id="QQO58777.1"/>
    </source>
</evidence>
<feature type="domain" description="Helicase ATP-binding" evidence="37">
    <location>
        <begin position="1142"/>
        <end position="1293"/>
    </location>
</feature>
<feature type="domain" description="Peptidase C4" evidence="39">
    <location>
        <begin position="1953"/>
        <end position="2169"/>
    </location>
</feature>
<protein>
    <recommendedName>
        <fullName evidence="5">Genome polyprotein</fullName>
    </recommendedName>
</protein>